<feature type="compositionally biased region" description="Polar residues" evidence="6">
    <location>
        <begin position="236"/>
        <end position="250"/>
    </location>
</feature>
<comment type="caution">
    <text evidence="8">The sequence shown here is derived from an EMBL/GenBank/DDBJ whole genome shotgun (WGS) entry which is preliminary data.</text>
</comment>
<sequence>MEHTCTGAIPEGEWNSHSLSGMYIADQEADYMMIQLLGNCPTISDVAIPDALWPRHEESTSMDIPGNYESPDYALETTHCNFYGISLGTNLFPTSSNQFYNLNDSHPTLVTKNVKSNDNSMSTGFCAGEAKNTTSSYLIEGEGDRCLNREDIDGNMEKSGRNQREEPARWHEKSNTSSKINSLKRPKISENDQMNKRSRKSKKSCNNEEDGNHMASQLQLNGGMSPDNEAVALNLNGKSRPTRGSATDAQSLYARRRREKINQRLRVLQNLVPNGTKVDISTMLEEAVNYVKFLQLQIKMLSSDDLWMYSPVCYNGMLFGLDHHVR</sequence>
<dbReference type="InterPro" id="IPR011598">
    <property type="entry name" value="bHLH_dom"/>
</dbReference>
<dbReference type="GO" id="GO:0046983">
    <property type="term" value="F:protein dimerization activity"/>
    <property type="evidence" value="ECO:0007669"/>
    <property type="project" value="InterPro"/>
</dbReference>
<feature type="compositionally biased region" description="Basic and acidic residues" evidence="6">
    <location>
        <begin position="148"/>
        <end position="174"/>
    </location>
</feature>
<reference evidence="8 9" key="1">
    <citation type="journal article" date="2023" name="G3 (Bethesda)">
        <title>A chromosome-length genome assembly and annotation of blackberry (Rubus argutus, cv. 'Hillquist').</title>
        <authorList>
            <person name="Bruna T."/>
            <person name="Aryal R."/>
            <person name="Dudchenko O."/>
            <person name="Sargent D.J."/>
            <person name="Mead D."/>
            <person name="Buti M."/>
            <person name="Cavallini A."/>
            <person name="Hytonen T."/>
            <person name="Andres J."/>
            <person name="Pham M."/>
            <person name="Weisz D."/>
            <person name="Mascagni F."/>
            <person name="Usai G."/>
            <person name="Natali L."/>
            <person name="Bassil N."/>
            <person name="Fernandez G.E."/>
            <person name="Lomsadze A."/>
            <person name="Armour M."/>
            <person name="Olukolu B."/>
            <person name="Poorten T."/>
            <person name="Britton C."/>
            <person name="Davik J."/>
            <person name="Ashrafi H."/>
            <person name="Aiden E.L."/>
            <person name="Borodovsky M."/>
            <person name="Worthington M."/>
        </authorList>
    </citation>
    <scope>NUCLEOTIDE SEQUENCE [LARGE SCALE GENOMIC DNA]</scope>
    <source>
        <strain evidence="8">PI 553951</strain>
    </source>
</reference>
<evidence type="ECO:0000256" key="2">
    <source>
        <dbReference type="ARBA" id="ARBA00023015"/>
    </source>
</evidence>
<protein>
    <recommendedName>
        <fullName evidence="7">BHLH domain-containing protein</fullName>
    </recommendedName>
</protein>
<keyword evidence="5" id="KW-0539">Nucleus</keyword>
<keyword evidence="9" id="KW-1185">Reference proteome</keyword>
<dbReference type="PANTHER" id="PTHR16223">
    <property type="entry name" value="TRANSCRIPTION FACTOR BHLH83-RELATED"/>
    <property type="match status" value="1"/>
</dbReference>
<evidence type="ECO:0000313" key="8">
    <source>
        <dbReference type="EMBL" id="KAK9931399.1"/>
    </source>
</evidence>
<evidence type="ECO:0000256" key="1">
    <source>
        <dbReference type="ARBA" id="ARBA00004123"/>
    </source>
</evidence>
<proteinExistence type="predicted"/>
<dbReference type="SMART" id="SM00353">
    <property type="entry name" value="HLH"/>
    <property type="match status" value="1"/>
</dbReference>
<keyword evidence="4" id="KW-0804">Transcription</keyword>
<comment type="subcellular location">
    <subcellularLocation>
        <location evidence="1">Nucleus</location>
    </subcellularLocation>
</comment>
<dbReference type="InterPro" id="IPR045843">
    <property type="entry name" value="IND-like"/>
</dbReference>
<keyword evidence="2" id="KW-0805">Transcription regulation</keyword>
<dbReference type="PROSITE" id="PS50888">
    <property type="entry name" value="BHLH"/>
    <property type="match status" value="1"/>
</dbReference>
<feature type="domain" description="BHLH" evidence="7">
    <location>
        <begin position="245"/>
        <end position="294"/>
    </location>
</feature>
<dbReference type="EMBL" id="JBEDUW010000004">
    <property type="protein sequence ID" value="KAK9931399.1"/>
    <property type="molecule type" value="Genomic_DNA"/>
</dbReference>
<dbReference type="GO" id="GO:0000978">
    <property type="term" value="F:RNA polymerase II cis-regulatory region sequence-specific DNA binding"/>
    <property type="evidence" value="ECO:0007669"/>
    <property type="project" value="TreeGrafter"/>
</dbReference>
<dbReference type="GO" id="GO:0005634">
    <property type="term" value="C:nucleus"/>
    <property type="evidence" value="ECO:0007669"/>
    <property type="project" value="UniProtKB-SubCell"/>
</dbReference>
<dbReference type="Pfam" id="PF00010">
    <property type="entry name" value="HLH"/>
    <property type="match status" value="1"/>
</dbReference>
<evidence type="ECO:0000256" key="6">
    <source>
        <dbReference type="SAM" id="MobiDB-lite"/>
    </source>
</evidence>
<evidence type="ECO:0000313" key="9">
    <source>
        <dbReference type="Proteomes" id="UP001457282"/>
    </source>
</evidence>
<gene>
    <name evidence="8" type="ORF">M0R45_018675</name>
</gene>
<dbReference type="SUPFAM" id="SSF47459">
    <property type="entry name" value="HLH, helix-loop-helix DNA-binding domain"/>
    <property type="match status" value="1"/>
</dbReference>
<dbReference type="InterPro" id="IPR036638">
    <property type="entry name" value="HLH_DNA-bd_sf"/>
</dbReference>
<evidence type="ECO:0000256" key="4">
    <source>
        <dbReference type="ARBA" id="ARBA00023163"/>
    </source>
</evidence>
<dbReference type="PANTHER" id="PTHR16223:SF274">
    <property type="entry name" value="TRANSCRIPTION FACTOR BHLH84"/>
    <property type="match status" value="1"/>
</dbReference>
<evidence type="ECO:0000256" key="3">
    <source>
        <dbReference type="ARBA" id="ARBA00023125"/>
    </source>
</evidence>
<dbReference type="FunFam" id="4.10.280.10:FF:000022">
    <property type="entry name" value="Basic helix-loop-helix transcription factor"/>
    <property type="match status" value="1"/>
</dbReference>
<dbReference type="CDD" id="cd11454">
    <property type="entry name" value="bHLH_AtIND_like"/>
    <property type="match status" value="1"/>
</dbReference>
<dbReference type="GO" id="GO:0000981">
    <property type="term" value="F:DNA-binding transcription factor activity, RNA polymerase II-specific"/>
    <property type="evidence" value="ECO:0007669"/>
    <property type="project" value="TreeGrafter"/>
</dbReference>
<dbReference type="AlphaFoldDB" id="A0AAW1X4J6"/>
<dbReference type="GO" id="GO:0048766">
    <property type="term" value="P:root hair initiation"/>
    <property type="evidence" value="ECO:0007669"/>
    <property type="project" value="UniProtKB-ARBA"/>
</dbReference>
<name>A0AAW1X4J6_RUBAR</name>
<evidence type="ECO:0000256" key="5">
    <source>
        <dbReference type="ARBA" id="ARBA00023242"/>
    </source>
</evidence>
<feature type="region of interest" description="Disordered" evidence="6">
    <location>
        <begin position="148"/>
        <end position="252"/>
    </location>
</feature>
<dbReference type="Proteomes" id="UP001457282">
    <property type="component" value="Unassembled WGS sequence"/>
</dbReference>
<keyword evidence="3" id="KW-0238">DNA-binding</keyword>
<organism evidence="8 9">
    <name type="scientific">Rubus argutus</name>
    <name type="common">Southern blackberry</name>
    <dbReference type="NCBI Taxonomy" id="59490"/>
    <lineage>
        <taxon>Eukaryota</taxon>
        <taxon>Viridiplantae</taxon>
        <taxon>Streptophyta</taxon>
        <taxon>Embryophyta</taxon>
        <taxon>Tracheophyta</taxon>
        <taxon>Spermatophyta</taxon>
        <taxon>Magnoliopsida</taxon>
        <taxon>eudicotyledons</taxon>
        <taxon>Gunneridae</taxon>
        <taxon>Pentapetalae</taxon>
        <taxon>rosids</taxon>
        <taxon>fabids</taxon>
        <taxon>Rosales</taxon>
        <taxon>Rosaceae</taxon>
        <taxon>Rosoideae</taxon>
        <taxon>Rosoideae incertae sedis</taxon>
        <taxon>Rubus</taxon>
    </lineage>
</organism>
<dbReference type="Gene3D" id="4.10.280.10">
    <property type="entry name" value="Helix-loop-helix DNA-binding domain"/>
    <property type="match status" value="1"/>
</dbReference>
<accession>A0AAW1X4J6</accession>
<evidence type="ECO:0000259" key="7">
    <source>
        <dbReference type="PROSITE" id="PS50888"/>
    </source>
</evidence>